<accession>A0A914APJ7</accession>
<dbReference type="PRINTS" id="PR01415">
    <property type="entry name" value="ANKYRIN"/>
</dbReference>
<dbReference type="OMA" id="RKDVHTQ"/>
<keyword evidence="2" id="KW-0175">Coiled coil</keyword>
<dbReference type="CDD" id="cd09519">
    <property type="entry name" value="SAM_ANKS3"/>
    <property type="match status" value="1"/>
</dbReference>
<protein>
    <recommendedName>
        <fullName evidence="4">SAM domain-containing protein</fullName>
    </recommendedName>
</protein>
<dbReference type="PANTHER" id="PTHR24184">
    <property type="entry name" value="SI:CH211-189E2.2"/>
    <property type="match status" value="1"/>
</dbReference>
<dbReference type="GeneID" id="119735664"/>
<evidence type="ECO:0000259" key="4">
    <source>
        <dbReference type="PROSITE" id="PS50105"/>
    </source>
</evidence>
<feature type="repeat" description="ANK" evidence="1">
    <location>
        <begin position="172"/>
        <end position="204"/>
    </location>
</feature>
<dbReference type="Proteomes" id="UP000887568">
    <property type="component" value="Unplaced"/>
</dbReference>
<dbReference type="EnsemblMetazoa" id="XM_038209469.1">
    <property type="protein sequence ID" value="XP_038065397.1"/>
    <property type="gene ID" value="LOC119735664"/>
</dbReference>
<dbReference type="RefSeq" id="XP_038065398.1">
    <property type="nucleotide sequence ID" value="XM_038209470.1"/>
</dbReference>
<dbReference type="SUPFAM" id="SSF47769">
    <property type="entry name" value="SAM/Pointed domain"/>
    <property type="match status" value="1"/>
</dbReference>
<feature type="region of interest" description="Disordered" evidence="3">
    <location>
        <begin position="401"/>
        <end position="434"/>
    </location>
</feature>
<dbReference type="InterPro" id="IPR002110">
    <property type="entry name" value="Ankyrin_rpt"/>
</dbReference>
<dbReference type="InterPro" id="IPR047238">
    <property type="entry name" value="ANKS3_SAM"/>
</dbReference>
<dbReference type="Gene3D" id="1.10.150.50">
    <property type="entry name" value="Transcription Factor, Ets-1"/>
    <property type="match status" value="1"/>
</dbReference>
<dbReference type="OrthoDB" id="539213at2759"/>
<dbReference type="InterPro" id="IPR013761">
    <property type="entry name" value="SAM/pointed_sf"/>
</dbReference>
<dbReference type="EnsemblMetazoa" id="XM_038209468.1">
    <property type="protein sequence ID" value="XP_038065396.1"/>
    <property type="gene ID" value="LOC119735664"/>
</dbReference>
<evidence type="ECO:0000256" key="3">
    <source>
        <dbReference type="SAM" id="MobiDB-lite"/>
    </source>
</evidence>
<dbReference type="Gene3D" id="1.25.40.20">
    <property type="entry name" value="Ankyrin repeat-containing domain"/>
    <property type="match status" value="2"/>
</dbReference>
<dbReference type="InterPro" id="IPR001660">
    <property type="entry name" value="SAM"/>
</dbReference>
<organism evidence="5 6">
    <name type="scientific">Patiria miniata</name>
    <name type="common">Bat star</name>
    <name type="synonym">Asterina miniata</name>
    <dbReference type="NCBI Taxonomy" id="46514"/>
    <lineage>
        <taxon>Eukaryota</taxon>
        <taxon>Metazoa</taxon>
        <taxon>Echinodermata</taxon>
        <taxon>Eleutherozoa</taxon>
        <taxon>Asterozoa</taxon>
        <taxon>Asteroidea</taxon>
        <taxon>Valvatacea</taxon>
        <taxon>Valvatida</taxon>
        <taxon>Asterinidae</taxon>
        <taxon>Patiria</taxon>
    </lineage>
</organism>
<feature type="compositionally biased region" description="Basic residues" evidence="3">
    <location>
        <begin position="258"/>
        <end position="269"/>
    </location>
</feature>
<feature type="repeat" description="ANK" evidence="1">
    <location>
        <begin position="72"/>
        <end position="104"/>
    </location>
</feature>
<sequence length="838" mass="90616">MDYPYEASDEASESELLDKSLSMWRGWGTLGEDPAFQPTPLDLHTAASIGLYDCVSAYIASGEVNINHRNRGGWTPLMYASYIGHDNIVNLLLDAGAEVDLRNEKGATALMLTASCGNESVAYFLVQQGAELENRDNKGWTTLFYATYAGHQKVVQFLLDNGANVNAREPRLGITPFMMAAAEGHEIIVNLLLEHGVDVNFKNAKGETARSLALLNGHMKIIGLIDSQGMAPSGLRSEPAQLPAVDLSSSDESYQRPNRPHARSGRSKTKGPSIRDGPETLAKLLSERKGGRLGAVLPSAGHALPGDYVAYQIEAEQSIGHQLSRADVPALVNPEETASSRVSENTCNNVWLNPFPPHYPAANNDDDDPAFCISGALTIKSSTSSNSSGGGGGFAAALGIGSSSHSSADEQSSETSSFSLPPTPSSNSSENAGFAGALSDQLSQMISADLTRRGFGLVDPLFTEPLVTSGLRREEHGVPGSLPNMPLLAGPHPHQSQSTNPTMDAYATNGVGYHSSVLPLSSDITQDAPYDKPADNKQYPYQDLASLLESLGLRTKYFHIFEEQDVDLRVFLTLTDSDLKEVGIKLMGPRRKMTNAIARWHSQARPFSDNLEQVYADRVETAMQEMAIQLQEAMVKKGEMEAQVMQERELRSVVEGCLMEDRKTYQQLLSLVSDARKLCHNMRQLYDSVRSCQTELIRRLQAFPSFIPKDVRFDSLSQQFVSQLQIDRPPRRGGDNPSPPPTPDKNPLVSAITSSLITGDSSMGASQSIPATSTGAPLSTSQEGEELAKLTMKDLLSMLSQGSHQLGRAVAMATNNMDQLIDGQTVNFSPNSSGNSLP</sequence>
<proteinExistence type="predicted"/>
<dbReference type="InterPro" id="IPR036770">
    <property type="entry name" value="Ankyrin_rpt-contain_sf"/>
</dbReference>
<feature type="compositionally biased region" description="Low complexity" evidence="3">
    <location>
        <begin position="401"/>
        <end position="430"/>
    </location>
</feature>
<dbReference type="SUPFAM" id="SSF48403">
    <property type="entry name" value="Ankyrin repeat"/>
    <property type="match status" value="1"/>
</dbReference>
<dbReference type="PANTHER" id="PTHR24184:SF6">
    <property type="entry name" value="ANKYRIN REPEAT AND SAM DOMAIN-CONTAINING PROTEIN 3"/>
    <property type="match status" value="1"/>
</dbReference>
<reference evidence="5" key="1">
    <citation type="submission" date="2022-11" db="UniProtKB">
        <authorList>
            <consortium name="EnsemblMetazoa"/>
        </authorList>
    </citation>
    <scope>IDENTIFICATION</scope>
</reference>
<feature type="domain" description="SAM" evidence="4">
    <location>
        <begin position="539"/>
        <end position="603"/>
    </location>
</feature>
<keyword evidence="1" id="KW-0040">ANK repeat</keyword>
<dbReference type="SMART" id="SM00248">
    <property type="entry name" value="ANK"/>
    <property type="match status" value="5"/>
</dbReference>
<evidence type="ECO:0000256" key="2">
    <source>
        <dbReference type="SAM" id="Coils"/>
    </source>
</evidence>
<dbReference type="Pfam" id="PF12796">
    <property type="entry name" value="Ank_2"/>
    <property type="match status" value="1"/>
</dbReference>
<dbReference type="Pfam" id="PF00536">
    <property type="entry name" value="SAM_1"/>
    <property type="match status" value="1"/>
</dbReference>
<dbReference type="SMART" id="SM00454">
    <property type="entry name" value="SAM"/>
    <property type="match status" value="1"/>
</dbReference>
<feature type="region of interest" description="Disordered" evidence="3">
    <location>
        <begin position="233"/>
        <end position="277"/>
    </location>
</feature>
<dbReference type="PROSITE" id="PS50297">
    <property type="entry name" value="ANK_REP_REGION"/>
    <property type="match status" value="4"/>
</dbReference>
<dbReference type="PROSITE" id="PS50088">
    <property type="entry name" value="ANK_REPEAT"/>
    <property type="match status" value="4"/>
</dbReference>
<dbReference type="AlphaFoldDB" id="A0A914APJ7"/>
<dbReference type="PROSITE" id="PS50105">
    <property type="entry name" value="SAM_DOMAIN"/>
    <property type="match status" value="1"/>
</dbReference>
<feature type="repeat" description="ANK" evidence="1">
    <location>
        <begin position="138"/>
        <end position="170"/>
    </location>
</feature>
<evidence type="ECO:0000256" key="1">
    <source>
        <dbReference type="PROSITE-ProRule" id="PRU00023"/>
    </source>
</evidence>
<dbReference type="EnsemblMetazoa" id="XM_038209470.1">
    <property type="protein sequence ID" value="XP_038065398.1"/>
    <property type="gene ID" value="LOC119735664"/>
</dbReference>
<dbReference type="RefSeq" id="XP_038065397.1">
    <property type="nucleotide sequence ID" value="XM_038209469.1"/>
</dbReference>
<dbReference type="RefSeq" id="XP_038065396.1">
    <property type="nucleotide sequence ID" value="XM_038209468.1"/>
</dbReference>
<keyword evidence="6" id="KW-1185">Reference proteome</keyword>
<feature type="repeat" description="ANK" evidence="1">
    <location>
        <begin position="105"/>
        <end position="137"/>
    </location>
</feature>
<dbReference type="GO" id="GO:0005929">
    <property type="term" value="C:cilium"/>
    <property type="evidence" value="ECO:0007669"/>
    <property type="project" value="TreeGrafter"/>
</dbReference>
<name>A0A914APJ7_PATMI</name>
<feature type="region of interest" description="Disordered" evidence="3">
    <location>
        <begin position="725"/>
        <end position="785"/>
    </location>
</feature>
<evidence type="ECO:0000313" key="5">
    <source>
        <dbReference type="EnsemblMetazoa" id="XP_038065396.1"/>
    </source>
</evidence>
<feature type="coiled-coil region" evidence="2">
    <location>
        <begin position="616"/>
        <end position="643"/>
    </location>
</feature>
<dbReference type="Pfam" id="PF00023">
    <property type="entry name" value="Ank"/>
    <property type="match status" value="1"/>
</dbReference>
<evidence type="ECO:0000313" key="6">
    <source>
        <dbReference type="Proteomes" id="UP000887568"/>
    </source>
</evidence>
<feature type="compositionally biased region" description="Polar residues" evidence="3">
    <location>
        <begin position="751"/>
        <end position="782"/>
    </location>
</feature>
<dbReference type="Pfam" id="PF13637">
    <property type="entry name" value="Ank_4"/>
    <property type="match status" value="1"/>
</dbReference>
<feature type="compositionally biased region" description="Polar residues" evidence="3">
    <location>
        <begin position="247"/>
        <end position="256"/>
    </location>
</feature>